<reference evidence="5 6" key="2">
    <citation type="submission" date="2020-05" db="EMBL/GenBank/DDBJ databases">
        <title>Classification of alakaliphilic streptomycetes isolated from an alkaline soil next to Lonar Crater, India and a proposal for the recognition of Streptomyces alkaliterrae sp. nov.</title>
        <authorList>
            <person name="Golinska P."/>
        </authorList>
    </citation>
    <scope>NUCLEOTIDE SEQUENCE [LARGE SCALE GENOMIC DNA]</scope>
    <source>
        <strain evidence="6">OF3</strain>
        <strain evidence="5">OF8</strain>
    </source>
</reference>
<dbReference type="AlphaFoldDB" id="A0A5P0YUA1"/>
<dbReference type="EMBL" id="VJYK02000148">
    <property type="protein sequence ID" value="MQS03197.1"/>
    <property type="molecule type" value="Genomic_DNA"/>
</dbReference>
<evidence type="ECO:0000313" key="2">
    <source>
        <dbReference type="EMBL" id="MBB1262026.1"/>
    </source>
</evidence>
<dbReference type="Proteomes" id="UP000320857">
    <property type="component" value="Unassembled WGS sequence"/>
</dbReference>
<evidence type="ECO:0000313" key="5">
    <source>
        <dbReference type="Proteomes" id="UP000517765"/>
    </source>
</evidence>
<dbReference type="EMBL" id="JABJWZ010000147">
    <property type="protein sequence ID" value="MBB1254881.1"/>
    <property type="molecule type" value="Genomic_DNA"/>
</dbReference>
<evidence type="ECO:0000313" key="4">
    <source>
        <dbReference type="Proteomes" id="UP000320857"/>
    </source>
</evidence>
<sequence>MTTEPTRYSTPPVELPLRWRVEPVPVPDCSRCAALAAHRERARATGDLAAVTDCNVRLRRHAEGHR</sequence>
<accession>A0A5P0YUA1</accession>
<dbReference type="Proteomes" id="UP000525686">
    <property type="component" value="Unassembled WGS sequence"/>
</dbReference>
<name>A0A5P0YUA1_9ACTN</name>
<comment type="caution">
    <text evidence="3">The sequence shown here is derived from an EMBL/GenBank/DDBJ whole genome shotgun (WGS) entry which is preliminary data.</text>
</comment>
<keyword evidence="4" id="KW-1185">Reference proteome</keyword>
<dbReference type="Proteomes" id="UP000517765">
    <property type="component" value="Unassembled WGS sequence"/>
</dbReference>
<reference evidence="3 4" key="1">
    <citation type="submission" date="2019-10" db="EMBL/GenBank/DDBJ databases">
        <title>Streptomyces sp. nov., a novel actinobacterium isolated from alkaline environment.</title>
        <authorList>
            <person name="Golinska P."/>
        </authorList>
    </citation>
    <scope>NUCLEOTIDE SEQUENCE [LARGE SCALE GENOMIC DNA]</scope>
    <source>
        <strain evidence="3 4">OF1</strain>
    </source>
</reference>
<proteinExistence type="predicted"/>
<organism evidence="3 4">
    <name type="scientific">Streptomyces alkaliterrae</name>
    <dbReference type="NCBI Taxonomy" id="2213162"/>
    <lineage>
        <taxon>Bacteria</taxon>
        <taxon>Bacillati</taxon>
        <taxon>Actinomycetota</taxon>
        <taxon>Actinomycetes</taxon>
        <taxon>Kitasatosporales</taxon>
        <taxon>Streptomycetaceae</taxon>
        <taxon>Streptomyces</taxon>
    </lineage>
</organism>
<evidence type="ECO:0000313" key="1">
    <source>
        <dbReference type="EMBL" id="MBB1254881.1"/>
    </source>
</evidence>
<evidence type="ECO:0000313" key="6">
    <source>
        <dbReference type="Proteomes" id="UP000525686"/>
    </source>
</evidence>
<gene>
    <name evidence="3" type="ORF">FNX44_015220</name>
    <name evidence="1" type="ORF">H3146_16185</name>
    <name evidence="2" type="ORF">H3147_24940</name>
</gene>
<dbReference type="EMBL" id="JABJXA010000245">
    <property type="protein sequence ID" value="MBB1262026.1"/>
    <property type="molecule type" value="Genomic_DNA"/>
</dbReference>
<evidence type="ECO:0000313" key="3">
    <source>
        <dbReference type="EMBL" id="MQS03197.1"/>
    </source>
</evidence>
<dbReference type="RefSeq" id="WP_143648778.1">
    <property type="nucleotide sequence ID" value="NZ_JABJWZ010000147.1"/>
</dbReference>
<dbReference type="OrthoDB" id="4246243at2"/>
<reference evidence="1" key="3">
    <citation type="journal article" name="Syst. Appl. Microbiol.">
        <title>Streptomyces alkaliterrae sp. nov., isolated from an alkaline soil, and emended descriptions of Streptomyces alkaliphilus, Streptomyces calidiresistens and Streptomyces durbertensis.</title>
        <authorList>
            <person name="Swiecimska M."/>
            <person name="Golinska P."/>
            <person name="Nouioui I."/>
            <person name="Wypij M."/>
            <person name="Rai M."/>
            <person name="Sangal V."/>
            <person name="Goodfellow M."/>
        </authorList>
    </citation>
    <scope>NUCLEOTIDE SEQUENCE</scope>
    <source>
        <strain evidence="1">OF3</strain>
        <strain evidence="2">OF8</strain>
    </source>
</reference>
<protein>
    <submittedName>
        <fullName evidence="3">Uncharacterized protein</fullName>
    </submittedName>
</protein>